<evidence type="ECO:0000259" key="3">
    <source>
        <dbReference type="Pfam" id="PF01705"/>
    </source>
</evidence>
<dbReference type="OrthoDB" id="5822548at2759"/>
<evidence type="ECO:0000256" key="1">
    <source>
        <dbReference type="SAM" id="Phobius"/>
    </source>
</evidence>
<keyword evidence="5" id="KW-1185">Reference proteome</keyword>
<dbReference type="EMBL" id="GL379819">
    <property type="protein sequence ID" value="EGT47130.1"/>
    <property type="molecule type" value="Genomic_DNA"/>
</dbReference>
<gene>
    <name evidence="4" type="ORF">CAEBREN_28611</name>
</gene>
<dbReference type="eggNOG" id="ENOG502TIY5">
    <property type="taxonomic scope" value="Eukaryota"/>
</dbReference>
<keyword evidence="1" id="KW-0472">Membrane</keyword>
<dbReference type="Proteomes" id="UP000008068">
    <property type="component" value="Unassembled WGS sequence"/>
</dbReference>
<dbReference type="Pfam" id="PF01705">
    <property type="entry name" value="CX"/>
    <property type="match status" value="1"/>
</dbReference>
<feature type="domain" description="CX" evidence="3">
    <location>
        <begin position="36"/>
        <end position="63"/>
    </location>
</feature>
<feature type="signal peptide" evidence="2">
    <location>
        <begin position="1"/>
        <end position="20"/>
    </location>
</feature>
<keyword evidence="1" id="KW-1133">Transmembrane helix</keyword>
<evidence type="ECO:0000313" key="5">
    <source>
        <dbReference type="Proteomes" id="UP000008068"/>
    </source>
</evidence>
<feature type="chain" id="PRO_5003404117" description="CX domain-containing protein" evidence="2">
    <location>
        <begin position="21"/>
        <end position="108"/>
    </location>
</feature>
<sequence>MKISFVVSIIFCILLGIASARYSPPHIRKYCTDKPVRFSDGSPVKSIMFGCWKHQRCCGTECCFETFIFTCTVLFLLLAGIFILIRSIVKEANEIPLNEVDIPLNERQ</sequence>
<dbReference type="HOGENOM" id="CLU_2199296_0_0_1"/>
<reference evidence="5" key="1">
    <citation type="submission" date="2011-07" db="EMBL/GenBank/DDBJ databases">
        <authorList>
            <consortium name="Caenorhabditis brenneri Sequencing and Analysis Consortium"/>
            <person name="Wilson R.K."/>
        </authorList>
    </citation>
    <scope>NUCLEOTIDE SEQUENCE [LARGE SCALE GENOMIC DNA]</scope>
    <source>
        <strain evidence="5">PB2801</strain>
    </source>
</reference>
<keyword evidence="2" id="KW-0732">Signal</keyword>
<feature type="transmembrane region" description="Helical" evidence="1">
    <location>
        <begin position="66"/>
        <end position="85"/>
    </location>
</feature>
<evidence type="ECO:0000313" key="4">
    <source>
        <dbReference type="EMBL" id="EGT47130.1"/>
    </source>
</evidence>
<dbReference type="InParanoid" id="G0MXR6"/>
<dbReference type="InterPro" id="IPR002619">
    <property type="entry name" value="CX"/>
</dbReference>
<keyword evidence="1" id="KW-0812">Transmembrane</keyword>
<name>G0MXR6_CAEBE</name>
<protein>
    <recommendedName>
        <fullName evidence="3">CX domain-containing protein</fullName>
    </recommendedName>
</protein>
<accession>G0MXR6</accession>
<evidence type="ECO:0000256" key="2">
    <source>
        <dbReference type="SAM" id="SignalP"/>
    </source>
</evidence>
<dbReference type="AlphaFoldDB" id="G0MXR6"/>
<organism evidence="5">
    <name type="scientific">Caenorhabditis brenneri</name>
    <name type="common">Nematode worm</name>
    <dbReference type="NCBI Taxonomy" id="135651"/>
    <lineage>
        <taxon>Eukaryota</taxon>
        <taxon>Metazoa</taxon>
        <taxon>Ecdysozoa</taxon>
        <taxon>Nematoda</taxon>
        <taxon>Chromadorea</taxon>
        <taxon>Rhabditida</taxon>
        <taxon>Rhabditina</taxon>
        <taxon>Rhabditomorpha</taxon>
        <taxon>Rhabditoidea</taxon>
        <taxon>Rhabditidae</taxon>
        <taxon>Peloderinae</taxon>
        <taxon>Caenorhabditis</taxon>
    </lineage>
</organism>
<proteinExistence type="predicted"/>